<protein>
    <submittedName>
        <fullName evidence="1">Uncharacterized protein</fullName>
    </submittedName>
</protein>
<organism evidence="1 2">
    <name type="scientific">Metarhizium anisopliae BRIP 53293</name>
    <dbReference type="NCBI Taxonomy" id="1291518"/>
    <lineage>
        <taxon>Eukaryota</taxon>
        <taxon>Fungi</taxon>
        <taxon>Dikarya</taxon>
        <taxon>Ascomycota</taxon>
        <taxon>Pezizomycotina</taxon>
        <taxon>Sordariomycetes</taxon>
        <taxon>Hypocreomycetidae</taxon>
        <taxon>Hypocreales</taxon>
        <taxon>Clavicipitaceae</taxon>
        <taxon>Metarhizium</taxon>
    </lineage>
</organism>
<dbReference type="Proteomes" id="UP000054544">
    <property type="component" value="Unassembled WGS sequence"/>
</dbReference>
<proteinExistence type="predicted"/>
<evidence type="ECO:0000313" key="1">
    <source>
        <dbReference type="EMBL" id="KJK74205.1"/>
    </source>
</evidence>
<sequence>MPDSKLNEVYAQGMKQHPYGYALFKPRDSTIIKPGLCGFFDDNSNWTTIVDTTTIPDNHTHFQPLKKKYDPCLDQPETLKWGPQYSQSVTSKWFDVTGKVKVPAGIPAGVKAYSTYRSSDAFGAVLLAGPDILHERFKYKKPFRKWVKHNFRTLSQINDVQDNHVWVITGTYSAPQCWLNAWQNTQNVVSVGFEAQAADVATAGLESDNSRYVVFVEGLRFKFWKLWPFSGYKQQQLEGAMMASPDMDSEDQLEGNDPDKVIWWEEWGED</sequence>
<reference evidence="2" key="1">
    <citation type="journal article" date="2014" name="BMC Genomics">
        <title>The genome sequence of the biocontrol fungus Metarhizium anisopliae and comparative genomics of Metarhizium species.</title>
        <authorList>
            <person name="Pattemore J.A."/>
            <person name="Hane J.K."/>
            <person name="Williams A.H."/>
            <person name="Wilson B.A."/>
            <person name="Stodart B.J."/>
            <person name="Ash G.J."/>
        </authorList>
    </citation>
    <scope>NUCLEOTIDE SEQUENCE [LARGE SCALE GENOMIC DNA]</scope>
    <source>
        <strain evidence="2">BRIP 53293</strain>
    </source>
</reference>
<gene>
    <name evidence="1" type="ORF">H634G_10578</name>
</gene>
<name>A0A0D9NNL4_METAN</name>
<accession>A0A0D9NNL4</accession>
<keyword evidence="2" id="KW-1185">Reference proteome</keyword>
<dbReference type="EMBL" id="KE384762">
    <property type="protein sequence ID" value="KJK74205.1"/>
    <property type="molecule type" value="Genomic_DNA"/>
</dbReference>
<evidence type="ECO:0000313" key="2">
    <source>
        <dbReference type="Proteomes" id="UP000054544"/>
    </source>
</evidence>
<dbReference type="AlphaFoldDB" id="A0A0D9NNL4"/>